<evidence type="ECO:0000313" key="4">
    <source>
        <dbReference type="Proteomes" id="UP000198318"/>
    </source>
</evidence>
<dbReference type="GO" id="GO:0005886">
    <property type="term" value="C:plasma membrane"/>
    <property type="evidence" value="ECO:0007669"/>
    <property type="project" value="TreeGrafter"/>
</dbReference>
<keyword evidence="4" id="KW-1185">Reference proteome</keyword>
<proteinExistence type="inferred from homology"/>
<dbReference type="PANTHER" id="PTHR22754">
    <property type="entry name" value="DISCO-INTERACTING PROTEIN 2 DIP2 -RELATED"/>
    <property type="match status" value="1"/>
</dbReference>
<dbReference type="InterPro" id="IPR000873">
    <property type="entry name" value="AMP-dep_synth/lig_dom"/>
</dbReference>
<dbReference type="EMBL" id="FZOR01000010">
    <property type="protein sequence ID" value="SNS82828.1"/>
    <property type="molecule type" value="Genomic_DNA"/>
</dbReference>
<dbReference type="AlphaFoldDB" id="A0A239HP14"/>
<keyword evidence="3" id="KW-0436">Ligase</keyword>
<dbReference type="InterPro" id="IPR020845">
    <property type="entry name" value="AMP-binding_CS"/>
</dbReference>
<evidence type="ECO:0000259" key="2">
    <source>
        <dbReference type="Pfam" id="PF00501"/>
    </source>
</evidence>
<dbReference type="RefSeq" id="WP_089326238.1">
    <property type="nucleotide sequence ID" value="NZ_FZOR01000010.1"/>
</dbReference>
<evidence type="ECO:0000256" key="1">
    <source>
        <dbReference type="ARBA" id="ARBA00006432"/>
    </source>
</evidence>
<evidence type="ECO:0000313" key="3">
    <source>
        <dbReference type="EMBL" id="SNS82828.1"/>
    </source>
</evidence>
<dbReference type="Gene3D" id="3.40.50.12780">
    <property type="entry name" value="N-terminal domain of ligase-like"/>
    <property type="match status" value="1"/>
</dbReference>
<organism evidence="3 4">
    <name type="scientific">Actinomadura meyerae</name>
    <dbReference type="NCBI Taxonomy" id="240840"/>
    <lineage>
        <taxon>Bacteria</taxon>
        <taxon>Bacillati</taxon>
        <taxon>Actinomycetota</taxon>
        <taxon>Actinomycetes</taxon>
        <taxon>Streptosporangiales</taxon>
        <taxon>Thermomonosporaceae</taxon>
        <taxon>Actinomadura</taxon>
    </lineage>
</organism>
<dbReference type="InterPro" id="IPR042099">
    <property type="entry name" value="ANL_N_sf"/>
</dbReference>
<dbReference type="GO" id="GO:0016874">
    <property type="term" value="F:ligase activity"/>
    <property type="evidence" value="ECO:0007669"/>
    <property type="project" value="UniProtKB-KW"/>
</dbReference>
<dbReference type="SUPFAM" id="SSF56801">
    <property type="entry name" value="Acetyl-CoA synthetase-like"/>
    <property type="match status" value="1"/>
</dbReference>
<dbReference type="PANTHER" id="PTHR22754:SF32">
    <property type="entry name" value="DISCO-INTERACTING PROTEIN 2"/>
    <property type="match status" value="1"/>
</dbReference>
<reference evidence="3 4" key="1">
    <citation type="submission" date="2017-06" db="EMBL/GenBank/DDBJ databases">
        <authorList>
            <person name="Kim H.J."/>
            <person name="Triplett B.A."/>
        </authorList>
    </citation>
    <scope>NUCLEOTIDE SEQUENCE [LARGE SCALE GENOMIC DNA]</scope>
    <source>
        <strain evidence="3 4">DSM 44715</strain>
    </source>
</reference>
<name>A0A239HP14_9ACTN</name>
<dbReference type="Gene3D" id="3.30.300.30">
    <property type="match status" value="1"/>
</dbReference>
<feature type="domain" description="AMP-dependent synthetase/ligase" evidence="2">
    <location>
        <begin position="21"/>
        <end position="403"/>
    </location>
</feature>
<accession>A0A239HP14</accession>
<dbReference type="GO" id="GO:0070566">
    <property type="term" value="F:adenylyltransferase activity"/>
    <property type="evidence" value="ECO:0007669"/>
    <property type="project" value="TreeGrafter"/>
</dbReference>
<dbReference type="PROSITE" id="PS00455">
    <property type="entry name" value="AMP_BINDING"/>
    <property type="match status" value="1"/>
</dbReference>
<sequence length="548" mass="59307">MASALREWLERPNTGRGVHLAADDGGWEYRDYGELASAARRTAGALIEEGVRPGDVVCLILPTDFTCIETYFAVWAAGATVCLITPPLFQDGDDYVAHVAAILRQASPALVIASKELSEYAGRAMDQAGLGGEPWQPRQGVEADVQPAGELALLQFTSGSSGAPRGVMVTWENLEANSDLIARMAGYEDGDVVATWLPLYHDMGLIGTFITPIARQGMLRLMRPDHFIRDPARWIRCFAEAQHTAAPPFAYAYCARRVKPEQLEGLDLSGWKMALIGAEPIDPHTLEVFAQLAEPYGFSRTMFKPAYGMAETTLLVTMDNAPRDPLAVRPDPEALAFGQPVRILDQHRLGSQSLGAKAGWVVGCGTPESDVPVSIVDDEGRELEDGLLGEIVVGGASACPGYYAGAEAKSTRFADGKVYTGDAGFFHEGQLFVLGRMGDSIKVRGRSVYVEDLESKIAEVSGLGKGRIVVVGVPGAGQKGLALFAETQNEDWIPAVRETLRRRVGDDVELTIVVGTGLIQRTSSGKPRRRYMWERLQSGQMDGARVVR</sequence>
<dbReference type="GO" id="GO:0006633">
    <property type="term" value="P:fatty acid biosynthetic process"/>
    <property type="evidence" value="ECO:0007669"/>
    <property type="project" value="TreeGrafter"/>
</dbReference>
<dbReference type="InterPro" id="IPR045851">
    <property type="entry name" value="AMP-bd_C_sf"/>
</dbReference>
<dbReference type="Pfam" id="PF00501">
    <property type="entry name" value="AMP-binding"/>
    <property type="match status" value="1"/>
</dbReference>
<comment type="similarity">
    <text evidence="1">Belongs to the ATP-dependent AMP-binding enzyme family.</text>
</comment>
<gene>
    <name evidence="3" type="ORF">SAMN05443665_101062</name>
</gene>
<dbReference type="OrthoDB" id="3671040at2"/>
<protein>
    <submittedName>
        <fullName evidence="3">Acyl-CoA synthetase (AMP-forming)/AMP-acid ligase II</fullName>
    </submittedName>
</protein>
<dbReference type="Proteomes" id="UP000198318">
    <property type="component" value="Unassembled WGS sequence"/>
</dbReference>